<feature type="compositionally biased region" description="Basic and acidic residues" evidence="1">
    <location>
        <begin position="1"/>
        <end position="10"/>
    </location>
</feature>
<dbReference type="Proteomes" id="UP000593571">
    <property type="component" value="Unassembled WGS sequence"/>
</dbReference>
<keyword evidence="3" id="KW-1185">Reference proteome</keyword>
<evidence type="ECO:0000313" key="2">
    <source>
        <dbReference type="EMBL" id="KAF6394434.1"/>
    </source>
</evidence>
<comment type="caution">
    <text evidence="2">The sequence shown here is derived from an EMBL/GenBank/DDBJ whole genome shotgun (WGS) entry which is preliminary data.</text>
</comment>
<proteinExistence type="predicted"/>
<sequence>MKRLLKDPPGEKQGPQLSQEHRPPSALLSPTPAWGQRDAQSSIQQGLQTQDWVCEPPPSSHRSRHWSLSIEERRQRASQGGCERRRAAGVSLHCQVRGAGGAQGPPLPAAPRPLTLLPLTGNHADCGPAGV</sequence>
<dbReference type="EMBL" id="JACASE010000021">
    <property type="protein sequence ID" value="KAF6394434.1"/>
    <property type="molecule type" value="Genomic_DNA"/>
</dbReference>
<feature type="compositionally biased region" description="Polar residues" evidence="1">
    <location>
        <begin position="38"/>
        <end position="51"/>
    </location>
</feature>
<feature type="region of interest" description="Disordered" evidence="1">
    <location>
        <begin position="1"/>
        <end position="72"/>
    </location>
</feature>
<name>A0A7J8B6W1_ROUAE</name>
<evidence type="ECO:0000313" key="3">
    <source>
        <dbReference type="Proteomes" id="UP000593571"/>
    </source>
</evidence>
<dbReference type="AlphaFoldDB" id="A0A7J8B6W1"/>
<reference evidence="2 3" key="1">
    <citation type="journal article" date="2020" name="Nature">
        <title>Six reference-quality genomes reveal evolution of bat adaptations.</title>
        <authorList>
            <person name="Jebb D."/>
            <person name="Huang Z."/>
            <person name="Pippel M."/>
            <person name="Hughes G.M."/>
            <person name="Lavrichenko K."/>
            <person name="Devanna P."/>
            <person name="Winkler S."/>
            <person name="Jermiin L.S."/>
            <person name="Skirmuntt E.C."/>
            <person name="Katzourakis A."/>
            <person name="Burkitt-Gray L."/>
            <person name="Ray D.A."/>
            <person name="Sullivan K.A.M."/>
            <person name="Roscito J.G."/>
            <person name="Kirilenko B.M."/>
            <person name="Davalos L.M."/>
            <person name="Corthals A.P."/>
            <person name="Power M.L."/>
            <person name="Jones G."/>
            <person name="Ransome R.D."/>
            <person name="Dechmann D.K.N."/>
            <person name="Locatelli A.G."/>
            <person name="Puechmaille S.J."/>
            <person name="Fedrigo O."/>
            <person name="Jarvis E.D."/>
            <person name="Hiller M."/>
            <person name="Vernes S.C."/>
            <person name="Myers E.W."/>
            <person name="Teeling E.C."/>
        </authorList>
    </citation>
    <scope>NUCLEOTIDE SEQUENCE [LARGE SCALE GENOMIC DNA]</scope>
    <source>
        <strain evidence="2">MRouAeg1</strain>
        <tissue evidence="2">Muscle</tissue>
    </source>
</reference>
<gene>
    <name evidence="2" type="ORF">HJG63_019091</name>
</gene>
<protein>
    <submittedName>
        <fullName evidence="2">Testis expressed 22</fullName>
    </submittedName>
</protein>
<organism evidence="2 3">
    <name type="scientific">Rousettus aegyptiacus</name>
    <name type="common">Egyptian fruit bat</name>
    <name type="synonym">Pteropus aegyptiacus</name>
    <dbReference type="NCBI Taxonomy" id="9407"/>
    <lineage>
        <taxon>Eukaryota</taxon>
        <taxon>Metazoa</taxon>
        <taxon>Chordata</taxon>
        <taxon>Craniata</taxon>
        <taxon>Vertebrata</taxon>
        <taxon>Euteleostomi</taxon>
        <taxon>Mammalia</taxon>
        <taxon>Eutheria</taxon>
        <taxon>Laurasiatheria</taxon>
        <taxon>Chiroptera</taxon>
        <taxon>Yinpterochiroptera</taxon>
        <taxon>Pteropodoidea</taxon>
        <taxon>Pteropodidae</taxon>
        <taxon>Rousettinae</taxon>
        <taxon>Rousettus</taxon>
    </lineage>
</organism>
<evidence type="ECO:0000256" key="1">
    <source>
        <dbReference type="SAM" id="MobiDB-lite"/>
    </source>
</evidence>
<accession>A0A7J8B6W1</accession>